<dbReference type="Proteomes" id="UP000198749">
    <property type="component" value="Unassembled WGS sequence"/>
</dbReference>
<dbReference type="OrthoDB" id="9778801at2"/>
<keyword evidence="2" id="KW-1185">Reference proteome</keyword>
<evidence type="ECO:0000313" key="2">
    <source>
        <dbReference type="Proteomes" id="UP000198749"/>
    </source>
</evidence>
<proteinExistence type="predicted"/>
<dbReference type="STRING" id="355243.SAMN03080615_01770"/>
<organism evidence="1 2">
    <name type="scientific">Amphritea atlantica</name>
    <dbReference type="NCBI Taxonomy" id="355243"/>
    <lineage>
        <taxon>Bacteria</taxon>
        <taxon>Pseudomonadati</taxon>
        <taxon>Pseudomonadota</taxon>
        <taxon>Gammaproteobacteria</taxon>
        <taxon>Oceanospirillales</taxon>
        <taxon>Oceanospirillaceae</taxon>
        <taxon>Amphritea</taxon>
    </lineage>
</organism>
<dbReference type="RefSeq" id="WP_091356754.1">
    <property type="nucleotide sequence ID" value="NZ_AP025284.1"/>
</dbReference>
<protein>
    <recommendedName>
        <fullName evidence="3">DUF1365 domain-containing protein</fullName>
    </recommendedName>
</protein>
<name>A0A1H9GMB5_9GAMM</name>
<dbReference type="Pfam" id="PF07103">
    <property type="entry name" value="DUF1365"/>
    <property type="match status" value="1"/>
</dbReference>
<dbReference type="InterPro" id="IPR010775">
    <property type="entry name" value="DUF1365"/>
</dbReference>
<accession>A0A1H9GMB5</accession>
<reference evidence="2" key="1">
    <citation type="submission" date="2016-10" db="EMBL/GenBank/DDBJ databases">
        <authorList>
            <person name="Varghese N."/>
            <person name="Submissions S."/>
        </authorList>
    </citation>
    <scope>NUCLEOTIDE SEQUENCE [LARGE SCALE GENOMIC DNA]</scope>
    <source>
        <strain evidence="2">DSM 18887</strain>
    </source>
</reference>
<dbReference type="PANTHER" id="PTHR33973">
    <property type="entry name" value="OS07G0153300 PROTEIN"/>
    <property type="match status" value="1"/>
</dbReference>
<gene>
    <name evidence="1" type="ORF">SAMN03080615_01770</name>
</gene>
<dbReference type="PANTHER" id="PTHR33973:SF4">
    <property type="entry name" value="OS07G0153300 PROTEIN"/>
    <property type="match status" value="1"/>
</dbReference>
<evidence type="ECO:0000313" key="1">
    <source>
        <dbReference type="EMBL" id="SEQ51189.1"/>
    </source>
</evidence>
<sequence length="270" mass="31531">MAKLNSSVFAGVVMHHRFTPKRHRFIYRVFSLCIDLDELPLLSNTLRYFAINRFGLMSFHEKDYGRGEGRLRQEITGLLSSRGYASATHRIELLCYPRILGYTFNPLSVYFCYNPDNQVEVILYEVSNTFGQRHSYLLVNDNPDDKIVRHSCHKLMYVSPFMPMDTAYSFRILPPRERISVCIQQSCRDDAKITPILNATFTGQRQEINDINLLRLFISHPLMTLKVMGAIHWEALRLWLKGVKLQPRNTTKSYSISWSDRNGETHYENL</sequence>
<evidence type="ECO:0008006" key="3">
    <source>
        <dbReference type="Google" id="ProtNLM"/>
    </source>
</evidence>
<dbReference type="EMBL" id="FOGB01000004">
    <property type="protein sequence ID" value="SEQ51189.1"/>
    <property type="molecule type" value="Genomic_DNA"/>
</dbReference>
<dbReference type="AlphaFoldDB" id="A0A1H9GMB5"/>